<dbReference type="GO" id="GO:0009401">
    <property type="term" value="P:phosphoenolpyruvate-dependent sugar phosphotransferase system"/>
    <property type="evidence" value="ECO:0007669"/>
    <property type="project" value="UniProtKB-KW"/>
</dbReference>
<dbReference type="GO" id="GO:0090589">
    <property type="term" value="F:protein-phosphocysteine-trehalose phosphotransferase system transporter activity"/>
    <property type="evidence" value="ECO:0007669"/>
    <property type="project" value="TreeGrafter"/>
</dbReference>
<dbReference type="CDD" id="cd00212">
    <property type="entry name" value="PTS_IIB_glc"/>
    <property type="match status" value="1"/>
</dbReference>
<evidence type="ECO:0000256" key="1">
    <source>
        <dbReference type="ARBA" id="ARBA00022448"/>
    </source>
</evidence>
<dbReference type="PANTHER" id="PTHR30175:SF1">
    <property type="entry name" value="PTS SYSTEM ARBUTIN-, CELLOBIOSE-, AND SALICIN-SPECIFIC EIIBC COMPONENT-RELATED"/>
    <property type="match status" value="1"/>
</dbReference>
<dbReference type="SUPFAM" id="SSF55604">
    <property type="entry name" value="Glucose permease domain IIB"/>
    <property type="match status" value="1"/>
</dbReference>
<dbReference type="InterPro" id="IPR018113">
    <property type="entry name" value="PTrfase_EIIB_Cys"/>
</dbReference>
<keyword evidence="4" id="KW-0598">Phosphotransferase system</keyword>
<dbReference type="Gene3D" id="3.30.1360.60">
    <property type="entry name" value="Glucose permease domain IIB"/>
    <property type="match status" value="1"/>
</dbReference>
<evidence type="ECO:0000313" key="7">
    <source>
        <dbReference type="Proteomes" id="UP000249634"/>
    </source>
</evidence>
<dbReference type="PROSITE" id="PS51098">
    <property type="entry name" value="PTS_EIIB_TYPE_1"/>
    <property type="match status" value="1"/>
</dbReference>
<dbReference type="GO" id="GO:0008982">
    <property type="term" value="F:protein-N(PI)-phosphohistidine-sugar phosphotransferase activity"/>
    <property type="evidence" value="ECO:0007669"/>
    <property type="project" value="InterPro"/>
</dbReference>
<dbReference type="RefSeq" id="WP_084825817.1">
    <property type="nucleotide sequence ID" value="NZ_CATNMX010000001.1"/>
</dbReference>
<dbReference type="GO" id="GO:0015771">
    <property type="term" value="P:trehalose transport"/>
    <property type="evidence" value="ECO:0007669"/>
    <property type="project" value="TreeGrafter"/>
</dbReference>
<evidence type="ECO:0000256" key="4">
    <source>
        <dbReference type="ARBA" id="ARBA00022683"/>
    </source>
</evidence>
<dbReference type="GO" id="GO:0016301">
    <property type="term" value="F:kinase activity"/>
    <property type="evidence" value="ECO:0007669"/>
    <property type="project" value="UniProtKB-KW"/>
</dbReference>
<keyword evidence="5" id="KW-0418">Kinase</keyword>
<organism evidence="6 7">
    <name type="scientific">Streptococcus thermophilus</name>
    <dbReference type="NCBI Taxonomy" id="1308"/>
    <lineage>
        <taxon>Bacteria</taxon>
        <taxon>Bacillati</taxon>
        <taxon>Bacillota</taxon>
        <taxon>Bacilli</taxon>
        <taxon>Lactobacillales</taxon>
        <taxon>Streptococcaceae</taxon>
        <taxon>Streptococcus</taxon>
    </lineage>
</organism>
<name>A0A2X3USJ1_STRTR</name>
<keyword evidence="1" id="KW-0813">Transport</keyword>
<dbReference type="Pfam" id="PF00367">
    <property type="entry name" value="PTS_EIIB"/>
    <property type="match status" value="1"/>
</dbReference>
<evidence type="ECO:0000256" key="5">
    <source>
        <dbReference type="ARBA" id="ARBA00022777"/>
    </source>
</evidence>
<evidence type="ECO:0000256" key="2">
    <source>
        <dbReference type="ARBA" id="ARBA00022597"/>
    </source>
</evidence>
<dbReference type="EMBL" id="LS483339">
    <property type="protein sequence ID" value="SQF24457.1"/>
    <property type="molecule type" value="Genomic_DNA"/>
</dbReference>
<proteinExistence type="predicted"/>
<evidence type="ECO:0000256" key="3">
    <source>
        <dbReference type="ARBA" id="ARBA00022679"/>
    </source>
</evidence>
<dbReference type="PROSITE" id="PS01035">
    <property type="entry name" value="PTS_EIIB_TYPE_1_CYS"/>
    <property type="match status" value="1"/>
</dbReference>
<reference evidence="6 7" key="1">
    <citation type="submission" date="2018-06" db="EMBL/GenBank/DDBJ databases">
        <authorList>
            <consortium name="Pathogen Informatics"/>
            <person name="Doyle S."/>
        </authorList>
    </citation>
    <scope>NUCLEOTIDE SEQUENCE [LARGE SCALE GENOMIC DNA]</scope>
    <source>
        <strain evidence="6 7">NCTC12958</strain>
    </source>
</reference>
<gene>
    <name evidence="6" type="primary">bglF_1</name>
    <name evidence="6" type="ORF">NCTC12958_00642</name>
</gene>
<evidence type="ECO:0000313" key="6">
    <source>
        <dbReference type="EMBL" id="SQF24457.1"/>
    </source>
</evidence>
<dbReference type="InterPro" id="IPR001996">
    <property type="entry name" value="PTS_IIB_1"/>
</dbReference>
<dbReference type="Proteomes" id="UP000249634">
    <property type="component" value="Chromosome 1"/>
</dbReference>
<keyword evidence="2" id="KW-0762">Sugar transport</keyword>
<dbReference type="InterPro" id="IPR036878">
    <property type="entry name" value="Glu_permease_IIB"/>
</dbReference>
<dbReference type="AlphaFoldDB" id="A0A2X3USJ1"/>
<dbReference type="InterPro" id="IPR050558">
    <property type="entry name" value="PTS_Sugar-Specific_Components"/>
</dbReference>
<dbReference type="PANTHER" id="PTHR30175">
    <property type="entry name" value="PHOSPHOTRANSFERASE SYSTEM TRANSPORT PROTEIN"/>
    <property type="match status" value="1"/>
</dbReference>
<dbReference type="GO" id="GO:0005886">
    <property type="term" value="C:plasma membrane"/>
    <property type="evidence" value="ECO:0007669"/>
    <property type="project" value="TreeGrafter"/>
</dbReference>
<protein>
    <submittedName>
        <fullName evidence="6">PTS system beta-glucoside-specific transporter subunit IIBCA</fullName>
    </submittedName>
</protein>
<accession>A0A2X3USJ1</accession>
<keyword evidence="3" id="KW-0808">Transferase</keyword>
<sequence>MAKYTELAEDILKHVGGKENINSLKHCVTRLRFDLKDESKADDNYLKNRDGVVTVVKA</sequence>